<dbReference type="HOGENOM" id="CLU_1611928_0_0_1"/>
<feature type="region of interest" description="Disordered" evidence="1">
    <location>
        <begin position="76"/>
        <end position="146"/>
    </location>
</feature>
<keyword evidence="3" id="KW-1185">Reference proteome</keyword>
<dbReference type="Proteomes" id="UP000011668">
    <property type="component" value="Unassembled WGS sequence"/>
</dbReference>
<gene>
    <name evidence="2" type="ORF">AG1IA_07061</name>
</gene>
<proteinExistence type="predicted"/>
<reference evidence="2 3" key="1">
    <citation type="journal article" date="2013" name="Nat. Commun.">
        <title>The evolution and pathogenic mechanisms of the rice sheath blight pathogen.</title>
        <authorList>
            <person name="Zheng A."/>
            <person name="Lin R."/>
            <person name="Xu L."/>
            <person name="Qin P."/>
            <person name="Tang C."/>
            <person name="Ai P."/>
            <person name="Zhang D."/>
            <person name="Liu Y."/>
            <person name="Sun Z."/>
            <person name="Feng H."/>
            <person name="Wang Y."/>
            <person name="Chen Y."/>
            <person name="Liang X."/>
            <person name="Fu R."/>
            <person name="Li Q."/>
            <person name="Zhang J."/>
            <person name="Yu X."/>
            <person name="Xie Z."/>
            <person name="Ding L."/>
            <person name="Guan P."/>
            <person name="Tang J."/>
            <person name="Liang Y."/>
            <person name="Wang S."/>
            <person name="Deng Q."/>
            <person name="Li S."/>
            <person name="Zhu J."/>
            <person name="Wang L."/>
            <person name="Liu H."/>
            <person name="Li P."/>
        </authorList>
    </citation>
    <scope>NUCLEOTIDE SEQUENCE [LARGE SCALE GENOMIC DNA]</scope>
    <source>
        <strain evidence="3">AG-1 IA</strain>
    </source>
</reference>
<evidence type="ECO:0000313" key="3">
    <source>
        <dbReference type="Proteomes" id="UP000011668"/>
    </source>
</evidence>
<dbReference type="AlphaFoldDB" id="L8WQ57"/>
<dbReference type="EMBL" id="AFRT01001995">
    <property type="protein sequence ID" value="ELU38903.1"/>
    <property type="molecule type" value="Genomic_DNA"/>
</dbReference>
<name>L8WQ57_THACA</name>
<organism evidence="2 3">
    <name type="scientific">Thanatephorus cucumeris (strain AG1-IA)</name>
    <name type="common">Rice sheath blight fungus</name>
    <name type="synonym">Rhizoctonia solani</name>
    <dbReference type="NCBI Taxonomy" id="983506"/>
    <lineage>
        <taxon>Eukaryota</taxon>
        <taxon>Fungi</taxon>
        <taxon>Dikarya</taxon>
        <taxon>Basidiomycota</taxon>
        <taxon>Agaricomycotina</taxon>
        <taxon>Agaricomycetes</taxon>
        <taxon>Cantharellales</taxon>
        <taxon>Ceratobasidiaceae</taxon>
        <taxon>Rhizoctonia</taxon>
        <taxon>Rhizoctonia solani AG-1</taxon>
    </lineage>
</organism>
<sequence>MGLFVKTAHEDFRGIDYILPSPERQGYDRILALEPREARWCDTDAGTEASFETRVLRKEKWIRTARGKGVVDEFPIFVPGTESGERKKPGPYSMTGSPHGRQPANNITSRDYDETPEPAKPGTGPPPLIAQPCQAEPFRWQSWGNKKQVWDIPRRNSWRRSQQLH</sequence>
<accession>L8WQ57</accession>
<evidence type="ECO:0000313" key="2">
    <source>
        <dbReference type="EMBL" id="ELU38903.1"/>
    </source>
</evidence>
<comment type="caution">
    <text evidence="2">The sequence shown here is derived from an EMBL/GenBank/DDBJ whole genome shotgun (WGS) entry which is preliminary data.</text>
</comment>
<evidence type="ECO:0000256" key="1">
    <source>
        <dbReference type="SAM" id="MobiDB-lite"/>
    </source>
</evidence>
<protein>
    <submittedName>
        <fullName evidence="2">Uncharacterized protein</fullName>
    </submittedName>
</protein>